<sequence length="67" mass="7598">MTPPRTVAMWDYRVTNKISYRPTSEDHDESITGQQIEEIHIFVEIRHLPPIAAPGPKKLTGEENIAA</sequence>
<protein>
    <submittedName>
        <fullName evidence="1">Uncharacterized protein</fullName>
    </submittedName>
</protein>
<gene>
    <name evidence="1" type="ORF">PENSTE_c025G01612</name>
</gene>
<comment type="caution">
    <text evidence="1">The sequence shown here is derived from an EMBL/GenBank/DDBJ whole genome shotgun (WGS) entry which is preliminary data.</text>
</comment>
<dbReference type="EMBL" id="MLKD01000025">
    <property type="protein sequence ID" value="OQE16096.1"/>
    <property type="molecule type" value="Genomic_DNA"/>
</dbReference>
<reference evidence="2" key="1">
    <citation type="journal article" date="2017" name="Nat. Microbiol.">
        <title>Global analysis of biosynthetic gene clusters reveals vast potential of secondary metabolite production in Penicillium species.</title>
        <authorList>
            <person name="Nielsen J.C."/>
            <person name="Grijseels S."/>
            <person name="Prigent S."/>
            <person name="Ji B."/>
            <person name="Dainat J."/>
            <person name="Nielsen K.F."/>
            <person name="Frisvad J.C."/>
            <person name="Workman M."/>
            <person name="Nielsen J."/>
        </authorList>
    </citation>
    <scope>NUCLEOTIDE SEQUENCE [LARGE SCALE GENOMIC DNA]</scope>
    <source>
        <strain evidence="2">IBT 24891</strain>
    </source>
</reference>
<dbReference type="AlphaFoldDB" id="A0A1V6SQ28"/>
<proteinExistence type="predicted"/>
<accession>A0A1V6SQ28</accession>
<evidence type="ECO:0000313" key="2">
    <source>
        <dbReference type="Proteomes" id="UP000191285"/>
    </source>
</evidence>
<dbReference type="Proteomes" id="UP000191285">
    <property type="component" value="Unassembled WGS sequence"/>
</dbReference>
<keyword evidence="2" id="KW-1185">Reference proteome</keyword>
<evidence type="ECO:0000313" key="1">
    <source>
        <dbReference type="EMBL" id="OQE16096.1"/>
    </source>
</evidence>
<organism evidence="1 2">
    <name type="scientific">Penicillium steckii</name>
    <dbReference type="NCBI Taxonomy" id="303698"/>
    <lineage>
        <taxon>Eukaryota</taxon>
        <taxon>Fungi</taxon>
        <taxon>Dikarya</taxon>
        <taxon>Ascomycota</taxon>
        <taxon>Pezizomycotina</taxon>
        <taxon>Eurotiomycetes</taxon>
        <taxon>Eurotiomycetidae</taxon>
        <taxon>Eurotiales</taxon>
        <taxon>Aspergillaceae</taxon>
        <taxon>Penicillium</taxon>
    </lineage>
</organism>
<name>A0A1V6SQ28_9EURO</name>